<gene>
    <name evidence="2" type="ORF">E2562_023065</name>
</gene>
<keyword evidence="3" id="KW-1185">Reference proteome</keyword>
<sequence>METTSAARAINSRWLEHSMVEKIKIEEGRKMELIKVRHEYVDNLLGRLPCCDLGLFDGIADHIPFTKLRKRICATMVSSRRTRQSYYQTSRSPWPIKETSETAQ</sequence>
<dbReference type="AlphaFoldDB" id="A0A6G1ENZ4"/>
<evidence type="ECO:0000256" key="1">
    <source>
        <dbReference type="SAM" id="MobiDB-lite"/>
    </source>
</evidence>
<protein>
    <submittedName>
        <fullName evidence="2">Uncharacterized protein</fullName>
    </submittedName>
</protein>
<evidence type="ECO:0000313" key="2">
    <source>
        <dbReference type="EMBL" id="KAF0926342.1"/>
    </source>
</evidence>
<feature type="region of interest" description="Disordered" evidence="1">
    <location>
        <begin position="81"/>
        <end position="104"/>
    </location>
</feature>
<dbReference type="EMBL" id="SPHZ02000003">
    <property type="protein sequence ID" value="KAF0926342.1"/>
    <property type="molecule type" value="Genomic_DNA"/>
</dbReference>
<organism evidence="2 3">
    <name type="scientific">Oryza meyeriana var. granulata</name>
    <dbReference type="NCBI Taxonomy" id="110450"/>
    <lineage>
        <taxon>Eukaryota</taxon>
        <taxon>Viridiplantae</taxon>
        <taxon>Streptophyta</taxon>
        <taxon>Embryophyta</taxon>
        <taxon>Tracheophyta</taxon>
        <taxon>Spermatophyta</taxon>
        <taxon>Magnoliopsida</taxon>
        <taxon>Liliopsida</taxon>
        <taxon>Poales</taxon>
        <taxon>Poaceae</taxon>
        <taxon>BOP clade</taxon>
        <taxon>Oryzoideae</taxon>
        <taxon>Oryzeae</taxon>
        <taxon>Oryzinae</taxon>
        <taxon>Oryza</taxon>
        <taxon>Oryza meyeriana</taxon>
    </lineage>
</organism>
<name>A0A6G1ENZ4_9ORYZ</name>
<dbReference type="Proteomes" id="UP000479710">
    <property type="component" value="Unassembled WGS sequence"/>
</dbReference>
<evidence type="ECO:0000313" key="3">
    <source>
        <dbReference type="Proteomes" id="UP000479710"/>
    </source>
</evidence>
<feature type="compositionally biased region" description="Polar residues" evidence="1">
    <location>
        <begin position="81"/>
        <end position="92"/>
    </location>
</feature>
<accession>A0A6G1ENZ4</accession>
<comment type="caution">
    <text evidence="2">The sequence shown here is derived from an EMBL/GenBank/DDBJ whole genome shotgun (WGS) entry which is preliminary data.</text>
</comment>
<reference evidence="2 3" key="1">
    <citation type="submission" date="2019-11" db="EMBL/GenBank/DDBJ databases">
        <title>Whole genome sequence of Oryza granulata.</title>
        <authorList>
            <person name="Li W."/>
        </authorList>
    </citation>
    <scope>NUCLEOTIDE SEQUENCE [LARGE SCALE GENOMIC DNA]</scope>
    <source>
        <strain evidence="3">cv. Menghai</strain>
        <tissue evidence="2">Leaf</tissue>
    </source>
</reference>
<proteinExistence type="predicted"/>